<evidence type="ECO:0000256" key="1">
    <source>
        <dbReference type="SAM" id="MobiDB-lite"/>
    </source>
</evidence>
<keyword evidence="2" id="KW-1133">Transmembrane helix</keyword>
<protein>
    <submittedName>
        <fullName evidence="4">Putative signal peptide protein</fullName>
    </submittedName>
</protein>
<dbReference type="VEuPathDB" id="FungiDB:VP01_1321g1"/>
<feature type="region of interest" description="Disordered" evidence="1">
    <location>
        <begin position="26"/>
        <end position="54"/>
    </location>
</feature>
<feature type="transmembrane region" description="Helical" evidence="2">
    <location>
        <begin position="262"/>
        <end position="289"/>
    </location>
</feature>
<keyword evidence="2" id="KW-0472">Membrane</keyword>
<feature type="chain" id="PRO_5005568177" evidence="3">
    <location>
        <begin position="22"/>
        <end position="441"/>
    </location>
</feature>
<feature type="signal peptide" evidence="3">
    <location>
        <begin position="1"/>
        <end position="21"/>
    </location>
</feature>
<dbReference type="Proteomes" id="UP000037035">
    <property type="component" value="Unassembled WGS sequence"/>
</dbReference>
<evidence type="ECO:0000313" key="4">
    <source>
        <dbReference type="EMBL" id="KNZ62029.1"/>
    </source>
</evidence>
<sequence length="441" mass="50737">MITLRMWIKAFLVSLHQFLNPSPFELSKQSSKRHHSASTGSINPDNHNHRSLTKPTQLSQTMKICYAACISTNLTVQFMILLHFEGQPNIACKPILFSSSSEDEPLPLPLSPKPIFKSAKRTVLIFCLYVFLNDRKETPLPPAGILITAPSTMVNTESQHALHNPNHLSTWLIVKSLSKIVVVELQRISTEIRPNITKDQAELMHNLQPKHNSAMETALVISVLMTTCQIQAPKETNKRKFNLTKEVLVGFLSIMIVSQRNVSYFVILFMIFSSIHFLNHIFSSLYLFYTTRLNTSKMIIGSFTHFPLSLLKKEPKPLLLLPPSSHPSHSVSASTRSILSKQKEGIISIFLFPEKSLIIFNSWNTLWNFHFHFLKTVLFEFITFNLLIYDYFVLRKKMIQGEVSITNCVVLLKWKSQQKSRKIKYRNWEKVPKNRCAFHIE</sequence>
<evidence type="ECO:0000313" key="5">
    <source>
        <dbReference type="Proteomes" id="UP000037035"/>
    </source>
</evidence>
<gene>
    <name evidence="4" type="ORF">VP01_1321g1</name>
</gene>
<feature type="transmembrane region" description="Helical" evidence="2">
    <location>
        <begin position="369"/>
        <end position="389"/>
    </location>
</feature>
<evidence type="ECO:0000256" key="3">
    <source>
        <dbReference type="SAM" id="SignalP"/>
    </source>
</evidence>
<keyword evidence="2" id="KW-0812">Transmembrane</keyword>
<proteinExistence type="predicted"/>
<evidence type="ECO:0000256" key="2">
    <source>
        <dbReference type="SAM" id="Phobius"/>
    </source>
</evidence>
<organism evidence="4 5">
    <name type="scientific">Puccinia sorghi</name>
    <dbReference type="NCBI Taxonomy" id="27349"/>
    <lineage>
        <taxon>Eukaryota</taxon>
        <taxon>Fungi</taxon>
        <taxon>Dikarya</taxon>
        <taxon>Basidiomycota</taxon>
        <taxon>Pucciniomycotina</taxon>
        <taxon>Pucciniomycetes</taxon>
        <taxon>Pucciniales</taxon>
        <taxon>Pucciniaceae</taxon>
        <taxon>Puccinia</taxon>
    </lineage>
</organism>
<feature type="transmembrane region" description="Helical" evidence="2">
    <location>
        <begin position="345"/>
        <end position="363"/>
    </location>
</feature>
<keyword evidence="3" id="KW-0732">Signal</keyword>
<reference evidence="4 5" key="1">
    <citation type="submission" date="2015-08" db="EMBL/GenBank/DDBJ databases">
        <title>Next Generation Sequencing and Analysis of the Genome of Puccinia sorghi L Schw, the Causal Agent of Maize Common Rust.</title>
        <authorList>
            <person name="Rochi L."/>
            <person name="Burguener G."/>
            <person name="Darino M."/>
            <person name="Turjanski A."/>
            <person name="Kreff E."/>
            <person name="Dieguez M.J."/>
            <person name="Sacco F."/>
        </authorList>
    </citation>
    <scope>NUCLEOTIDE SEQUENCE [LARGE SCALE GENOMIC DNA]</scope>
    <source>
        <strain evidence="4 5">RO10H11247</strain>
    </source>
</reference>
<keyword evidence="5" id="KW-1185">Reference proteome</keyword>
<comment type="caution">
    <text evidence="4">The sequence shown here is derived from an EMBL/GenBank/DDBJ whole genome shotgun (WGS) entry which is preliminary data.</text>
</comment>
<accession>A0A0L6VMV3</accession>
<name>A0A0L6VMV3_9BASI</name>
<dbReference type="EMBL" id="LAVV01003577">
    <property type="protein sequence ID" value="KNZ62029.1"/>
    <property type="molecule type" value="Genomic_DNA"/>
</dbReference>
<dbReference type="AlphaFoldDB" id="A0A0L6VMV3"/>